<dbReference type="Proteomes" id="UP001208771">
    <property type="component" value="Unassembled WGS sequence"/>
</dbReference>
<dbReference type="AlphaFoldDB" id="A0AAE3MY70"/>
<evidence type="ECO:0000256" key="5">
    <source>
        <dbReference type="SAM" id="Phobius"/>
    </source>
</evidence>
<evidence type="ECO:0000256" key="4">
    <source>
        <dbReference type="ARBA" id="ARBA00023136"/>
    </source>
</evidence>
<protein>
    <submittedName>
        <fullName evidence="7">NnrU family protein</fullName>
    </submittedName>
</protein>
<sequence>MILLVVGLLLFLCLHSARVVAPQARSGIIARIGEGGWKGLYSLLSLGFLVLVIYGFAVARADTPVLWYPPVWTQHIALVLMLPAMICLAASFLPAGHIKARAKFPLVLSVKIWALAHLIANGELSSILLFATFLAWGVVLRISLKRRAAEGEVTLPVFVSGRYDAIAVVAGLALWGWMILGLHEWLIGVAPLVF</sequence>
<reference evidence="7" key="1">
    <citation type="submission" date="2022-07" db="EMBL/GenBank/DDBJ databases">
        <title>Ectorhizobium quercum gen.nov., sp. nov.</title>
        <authorList>
            <person name="Ma T."/>
            <person name="Li Y."/>
        </authorList>
    </citation>
    <scope>NUCLEOTIDE SEQUENCE</scope>
    <source>
        <strain evidence="7">BDR2-2</strain>
    </source>
</reference>
<feature type="domain" description="NnrU" evidence="6">
    <location>
        <begin position="3"/>
        <end position="191"/>
    </location>
</feature>
<feature type="transmembrane region" description="Helical" evidence="5">
    <location>
        <begin position="112"/>
        <end position="144"/>
    </location>
</feature>
<evidence type="ECO:0000256" key="1">
    <source>
        <dbReference type="ARBA" id="ARBA00004141"/>
    </source>
</evidence>
<feature type="transmembrane region" description="Helical" evidence="5">
    <location>
        <begin position="165"/>
        <end position="187"/>
    </location>
</feature>
<evidence type="ECO:0000256" key="2">
    <source>
        <dbReference type="ARBA" id="ARBA00022692"/>
    </source>
</evidence>
<evidence type="ECO:0000313" key="7">
    <source>
        <dbReference type="EMBL" id="MCX8996636.1"/>
    </source>
</evidence>
<dbReference type="Pfam" id="PF07298">
    <property type="entry name" value="NnrU"/>
    <property type="match status" value="1"/>
</dbReference>
<keyword evidence="4 5" id="KW-0472">Membrane</keyword>
<evidence type="ECO:0000313" key="8">
    <source>
        <dbReference type="Proteomes" id="UP001208771"/>
    </source>
</evidence>
<dbReference type="RefSeq" id="WP_306410422.1">
    <property type="nucleotide sequence ID" value="NZ_JANFPI010000002.1"/>
</dbReference>
<feature type="transmembrane region" description="Helical" evidence="5">
    <location>
        <begin position="71"/>
        <end position="92"/>
    </location>
</feature>
<keyword evidence="8" id="KW-1185">Reference proteome</keyword>
<dbReference type="GO" id="GO:0016020">
    <property type="term" value="C:membrane"/>
    <property type="evidence" value="ECO:0007669"/>
    <property type="project" value="UniProtKB-SubCell"/>
</dbReference>
<dbReference type="EMBL" id="JANFPI010000002">
    <property type="protein sequence ID" value="MCX8996636.1"/>
    <property type="molecule type" value="Genomic_DNA"/>
</dbReference>
<name>A0AAE3MY70_9HYPH</name>
<keyword evidence="2 5" id="KW-0812">Transmembrane</keyword>
<gene>
    <name evidence="7" type="ORF">NOF55_05915</name>
</gene>
<accession>A0AAE3MY70</accession>
<evidence type="ECO:0000259" key="6">
    <source>
        <dbReference type="Pfam" id="PF07298"/>
    </source>
</evidence>
<comment type="subcellular location">
    <subcellularLocation>
        <location evidence="1">Membrane</location>
        <topology evidence="1">Multi-pass membrane protein</topology>
    </subcellularLocation>
</comment>
<comment type="caution">
    <text evidence="7">The sequence shown here is derived from an EMBL/GenBank/DDBJ whole genome shotgun (WGS) entry which is preliminary data.</text>
</comment>
<feature type="transmembrane region" description="Helical" evidence="5">
    <location>
        <begin position="42"/>
        <end position="59"/>
    </location>
</feature>
<evidence type="ECO:0000256" key="3">
    <source>
        <dbReference type="ARBA" id="ARBA00022989"/>
    </source>
</evidence>
<proteinExistence type="predicted"/>
<keyword evidence="3 5" id="KW-1133">Transmembrane helix</keyword>
<organism evidence="7 8">
    <name type="scientific">Ectorhizobium quercum</name>
    <dbReference type="NCBI Taxonomy" id="2965071"/>
    <lineage>
        <taxon>Bacteria</taxon>
        <taxon>Pseudomonadati</taxon>
        <taxon>Pseudomonadota</taxon>
        <taxon>Alphaproteobacteria</taxon>
        <taxon>Hyphomicrobiales</taxon>
        <taxon>Rhizobiaceae</taxon>
        <taxon>Ectorhizobium</taxon>
    </lineage>
</organism>
<dbReference type="InterPro" id="IPR009915">
    <property type="entry name" value="NnrU_dom"/>
</dbReference>